<evidence type="ECO:0000256" key="1">
    <source>
        <dbReference type="ARBA" id="ARBA00004651"/>
    </source>
</evidence>
<feature type="domain" description="Major facilitator superfamily (MFS) profile" evidence="8">
    <location>
        <begin position="12"/>
        <end position="387"/>
    </location>
</feature>
<evidence type="ECO:0000256" key="6">
    <source>
        <dbReference type="ARBA" id="ARBA00023136"/>
    </source>
</evidence>
<organism evidence="9 10">
    <name type="scientific">Oceanobacillus arenosus</name>
    <dbReference type="NCBI Taxonomy" id="1229153"/>
    <lineage>
        <taxon>Bacteria</taxon>
        <taxon>Bacillati</taxon>
        <taxon>Bacillota</taxon>
        <taxon>Bacilli</taxon>
        <taxon>Bacillales</taxon>
        <taxon>Bacillaceae</taxon>
        <taxon>Oceanobacillus</taxon>
    </lineage>
</organism>
<dbReference type="InterPro" id="IPR036259">
    <property type="entry name" value="MFS_trans_sf"/>
</dbReference>
<dbReference type="AlphaFoldDB" id="A0A3D8PJE4"/>
<evidence type="ECO:0000256" key="3">
    <source>
        <dbReference type="ARBA" id="ARBA00022475"/>
    </source>
</evidence>
<dbReference type="OrthoDB" id="337363at2"/>
<accession>A0A3D8PJE4</accession>
<comment type="subcellular location">
    <subcellularLocation>
        <location evidence="1">Cell membrane</location>
        <topology evidence="1">Multi-pass membrane protein</topology>
    </subcellularLocation>
</comment>
<dbReference type="Pfam" id="PF07690">
    <property type="entry name" value="MFS_1"/>
    <property type="match status" value="1"/>
</dbReference>
<protein>
    <submittedName>
        <fullName evidence="9">MFS transporter</fullName>
    </submittedName>
</protein>
<dbReference type="Gene3D" id="1.20.1250.20">
    <property type="entry name" value="MFS general substrate transporter like domains"/>
    <property type="match status" value="2"/>
</dbReference>
<dbReference type="PANTHER" id="PTHR43124:SF10">
    <property type="entry name" value="PURINE EFFLUX PUMP PBUE"/>
    <property type="match status" value="1"/>
</dbReference>
<feature type="transmembrane region" description="Helical" evidence="7">
    <location>
        <begin position="78"/>
        <end position="97"/>
    </location>
</feature>
<evidence type="ECO:0000313" key="9">
    <source>
        <dbReference type="EMBL" id="RDW15782.1"/>
    </source>
</evidence>
<evidence type="ECO:0000256" key="4">
    <source>
        <dbReference type="ARBA" id="ARBA00022692"/>
    </source>
</evidence>
<evidence type="ECO:0000256" key="7">
    <source>
        <dbReference type="SAM" id="Phobius"/>
    </source>
</evidence>
<gene>
    <name evidence="9" type="ORF">CWR48_18800</name>
</gene>
<feature type="transmembrane region" description="Helical" evidence="7">
    <location>
        <begin position="136"/>
        <end position="158"/>
    </location>
</feature>
<feature type="transmembrane region" description="Helical" evidence="7">
    <location>
        <begin position="207"/>
        <end position="225"/>
    </location>
</feature>
<feature type="transmembrane region" description="Helical" evidence="7">
    <location>
        <begin position="332"/>
        <end position="352"/>
    </location>
</feature>
<feature type="transmembrane region" description="Helical" evidence="7">
    <location>
        <begin position="164"/>
        <end position="186"/>
    </location>
</feature>
<dbReference type="PROSITE" id="PS50850">
    <property type="entry name" value="MFS"/>
    <property type="match status" value="1"/>
</dbReference>
<dbReference type="EMBL" id="PIOC01000032">
    <property type="protein sequence ID" value="RDW15782.1"/>
    <property type="molecule type" value="Genomic_DNA"/>
</dbReference>
<dbReference type="InterPro" id="IPR011701">
    <property type="entry name" value="MFS"/>
</dbReference>
<dbReference type="CDD" id="cd17324">
    <property type="entry name" value="MFS_NepI_like"/>
    <property type="match status" value="1"/>
</dbReference>
<name>A0A3D8PJE4_9BACI</name>
<keyword evidence="4 7" id="KW-0812">Transmembrane</keyword>
<dbReference type="Proteomes" id="UP000257143">
    <property type="component" value="Unassembled WGS sequence"/>
</dbReference>
<dbReference type="RefSeq" id="WP_115774836.1">
    <property type="nucleotide sequence ID" value="NZ_PIOC01000032.1"/>
</dbReference>
<proteinExistence type="predicted"/>
<evidence type="ECO:0000313" key="10">
    <source>
        <dbReference type="Proteomes" id="UP000257143"/>
    </source>
</evidence>
<evidence type="ECO:0000256" key="5">
    <source>
        <dbReference type="ARBA" id="ARBA00022989"/>
    </source>
</evidence>
<feature type="transmembrane region" description="Helical" evidence="7">
    <location>
        <begin position="276"/>
        <end position="294"/>
    </location>
</feature>
<dbReference type="PANTHER" id="PTHR43124">
    <property type="entry name" value="PURINE EFFLUX PUMP PBUE"/>
    <property type="match status" value="1"/>
</dbReference>
<keyword evidence="2" id="KW-0813">Transport</keyword>
<feature type="transmembrane region" description="Helical" evidence="7">
    <location>
        <begin position="364"/>
        <end position="385"/>
    </location>
</feature>
<dbReference type="InterPro" id="IPR020846">
    <property type="entry name" value="MFS_dom"/>
</dbReference>
<feature type="transmembrane region" description="Helical" evidence="7">
    <location>
        <begin position="52"/>
        <end position="71"/>
    </location>
</feature>
<dbReference type="SUPFAM" id="SSF103473">
    <property type="entry name" value="MFS general substrate transporter"/>
    <property type="match status" value="1"/>
</dbReference>
<feature type="transmembrane region" description="Helical" evidence="7">
    <location>
        <begin position="245"/>
        <end position="264"/>
    </location>
</feature>
<evidence type="ECO:0000259" key="8">
    <source>
        <dbReference type="PROSITE" id="PS50850"/>
    </source>
</evidence>
<keyword evidence="3" id="KW-1003">Cell membrane</keyword>
<keyword evidence="6 7" id="KW-0472">Membrane</keyword>
<evidence type="ECO:0000256" key="2">
    <source>
        <dbReference type="ARBA" id="ARBA00022448"/>
    </source>
</evidence>
<dbReference type="InterPro" id="IPR050189">
    <property type="entry name" value="MFS_Efflux_Transporters"/>
</dbReference>
<comment type="caution">
    <text evidence="9">The sequence shown here is derived from an EMBL/GenBank/DDBJ whole genome shotgun (WGS) entry which is preliminary data.</text>
</comment>
<feature type="transmembrane region" description="Helical" evidence="7">
    <location>
        <begin position="103"/>
        <end position="124"/>
    </location>
</feature>
<sequence length="398" mass="41674">MKDYNMKSYKLIIYFLALGATVVGTAESIITGILDMLASDINVSIGLAGQLVTVYSLAYALGTPILIAITSKVDRKKLLLAALCIFVFGNIIAVLSPNYALLMISRAVLGVSAGVFAVVALGVAAQIAPPEKRGSAIGTVLMGTSLSLVIGLPLGTLIGEYMGWRWIFAILGVITIIMTVPIVKAVPKLSGQEAIPLSKQLAVLKEFKVISGLLTSLFFITGYSVVSTYLAPLLRENAGLNSNTISLVLLGMGLMAVVGSRVGGYGADKWGIGRTLIASLLLHVIALFFLPIVAVTFSGALFILALWMLGAWTTAPALQFSLVTMAPQSTDIILSLNSSAFHLGVALGAVLGGVVVEQLSLSSIGWVGGLIVLLATVFAVNSIALKNKQNVAEQLKRV</sequence>
<feature type="transmembrane region" description="Helical" evidence="7">
    <location>
        <begin position="300"/>
        <end position="320"/>
    </location>
</feature>
<dbReference type="GO" id="GO:0005886">
    <property type="term" value="C:plasma membrane"/>
    <property type="evidence" value="ECO:0007669"/>
    <property type="project" value="UniProtKB-SubCell"/>
</dbReference>
<keyword evidence="10" id="KW-1185">Reference proteome</keyword>
<dbReference type="GO" id="GO:0022857">
    <property type="term" value="F:transmembrane transporter activity"/>
    <property type="evidence" value="ECO:0007669"/>
    <property type="project" value="InterPro"/>
</dbReference>
<keyword evidence="5 7" id="KW-1133">Transmembrane helix</keyword>
<reference evidence="10" key="1">
    <citation type="submission" date="2017-11" db="EMBL/GenBank/DDBJ databases">
        <authorList>
            <person name="Zhu W."/>
        </authorList>
    </citation>
    <scope>NUCLEOTIDE SEQUENCE [LARGE SCALE GENOMIC DNA]</scope>
    <source>
        <strain evidence="10">CAU 1183</strain>
    </source>
</reference>